<dbReference type="Proteomes" id="UP001190700">
    <property type="component" value="Unassembled WGS sequence"/>
</dbReference>
<comment type="cofactor">
    <cofactor evidence="1 6">
        <name>FAD</name>
        <dbReference type="ChEBI" id="CHEBI:57692"/>
    </cofactor>
</comment>
<proteinExistence type="predicted"/>
<dbReference type="Pfam" id="PF00175">
    <property type="entry name" value="NAD_binding_1"/>
    <property type="match status" value="1"/>
</dbReference>
<dbReference type="Gene3D" id="3.40.50.80">
    <property type="entry name" value="Nucleotide-binding domain of ferredoxin-NADP reductase (FNR) module"/>
    <property type="match status" value="1"/>
</dbReference>
<keyword evidence="5" id="KW-0520">NAD</keyword>
<accession>A0AAE0GIX0</accession>
<feature type="binding site" evidence="6">
    <location>
        <position position="10"/>
    </location>
    <ligand>
        <name>FAD</name>
        <dbReference type="ChEBI" id="CHEBI:57692"/>
    </ligand>
</feature>
<dbReference type="InterPro" id="IPR001834">
    <property type="entry name" value="CBR-like"/>
</dbReference>
<feature type="domain" description="Oxidoreductase FAD/NAD(P)-binding" evidence="7">
    <location>
        <begin position="72"/>
        <end position="133"/>
    </location>
</feature>
<evidence type="ECO:0000256" key="6">
    <source>
        <dbReference type="PIRSR" id="PIRSR601834-1"/>
    </source>
</evidence>
<dbReference type="AlphaFoldDB" id="A0AAE0GIX0"/>
<comment type="caution">
    <text evidence="8">The sequence shown here is derived from an EMBL/GenBank/DDBJ whole genome shotgun (WGS) entry which is preliminary data.</text>
</comment>
<keyword evidence="9" id="KW-1185">Reference proteome</keyword>
<evidence type="ECO:0000256" key="5">
    <source>
        <dbReference type="ARBA" id="ARBA00023027"/>
    </source>
</evidence>
<feature type="binding site" evidence="6">
    <location>
        <position position="8"/>
    </location>
    <ligand>
        <name>FAD</name>
        <dbReference type="ChEBI" id="CHEBI:57692"/>
    </ligand>
</feature>
<keyword evidence="3 6" id="KW-0274">FAD</keyword>
<gene>
    <name evidence="8" type="ORF">CYMTET_13041</name>
</gene>
<dbReference type="PANTHER" id="PTHR19370">
    <property type="entry name" value="NADH-CYTOCHROME B5 REDUCTASE"/>
    <property type="match status" value="1"/>
</dbReference>
<evidence type="ECO:0000313" key="9">
    <source>
        <dbReference type="Proteomes" id="UP001190700"/>
    </source>
</evidence>
<dbReference type="EMBL" id="LGRX02005149">
    <property type="protein sequence ID" value="KAK3279055.1"/>
    <property type="molecule type" value="Genomic_DNA"/>
</dbReference>
<organism evidence="8 9">
    <name type="scientific">Cymbomonas tetramitiformis</name>
    <dbReference type="NCBI Taxonomy" id="36881"/>
    <lineage>
        <taxon>Eukaryota</taxon>
        <taxon>Viridiplantae</taxon>
        <taxon>Chlorophyta</taxon>
        <taxon>Pyramimonadophyceae</taxon>
        <taxon>Pyramimonadales</taxon>
        <taxon>Pyramimonadaceae</taxon>
        <taxon>Cymbomonas</taxon>
    </lineage>
</organism>
<dbReference type="PRINTS" id="PR00371">
    <property type="entry name" value="FPNCR"/>
</dbReference>
<keyword evidence="2 6" id="KW-0285">Flavoprotein</keyword>
<keyword evidence="4" id="KW-0560">Oxidoreductase</keyword>
<feature type="binding site" evidence="6">
    <location>
        <position position="30"/>
    </location>
    <ligand>
        <name>FAD</name>
        <dbReference type="ChEBI" id="CHEBI:57692"/>
    </ligand>
</feature>
<feature type="non-terminal residue" evidence="8">
    <location>
        <position position="140"/>
    </location>
</feature>
<evidence type="ECO:0000256" key="3">
    <source>
        <dbReference type="ARBA" id="ARBA00022827"/>
    </source>
</evidence>
<feature type="binding site" evidence="6">
    <location>
        <position position="31"/>
    </location>
    <ligand>
        <name>FAD</name>
        <dbReference type="ChEBI" id="CHEBI:57692"/>
    </ligand>
</feature>
<evidence type="ECO:0000259" key="7">
    <source>
        <dbReference type="Pfam" id="PF00175"/>
    </source>
</evidence>
<reference evidence="8 9" key="1">
    <citation type="journal article" date="2015" name="Genome Biol. Evol.">
        <title>Comparative Genomics of a Bacterivorous Green Alga Reveals Evolutionary Causalities and Consequences of Phago-Mixotrophic Mode of Nutrition.</title>
        <authorList>
            <person name="Burns J.A."/>
            <person name="Paasch A."/>
            <person name="Narechania A."/>
            <person name="Kim E."/>
        </authorList>
    </citation>
    <scope>NUCLEOTIDE SEQUENCE [LARGE SCALE GENOMIC DNA]</scope>
    <source>
        <strain evidence="8 9">PLY_AMNH</strain>
    </source>
</reference>
<protein>
    <recommendedName>
        <fullName evidence="7">Oxidoreductase FAD/NAD(P)-binding domain-containing protein</fullName>
    </recommendedName>
</protein>
<dbReference type="InterPro" id="IPR001433">
    <property type="entry name" value="OxRdtase_FAD/NAD-bd"/>
</dbReference>
<dbReference type="Gene3D" id="2.40.30.10">
    <property type="entry name" value="Translation factors"/>
    <property type="match status" value="1"/>
</dbReference>
<dbReference type="InterPro" id="IPR001709">
    <property type="entry name" value="Flavoprot_Pyr_Nucl_cyt_Rdtase"/>
</dbReference>
<dbReference type="SUPFAM" id="SSF52343">
    <property type="entry name" value="Ferredoxin reductase-like, C-terminal NADP-linked domain"/>
    <property type="match status" value="1"/>
</dbReference>
<name>A0AAE0GIX0_9CHLO</name>
<evidence type="ECO:0000256" key="2">
    <source>
        <dbReference type="ARBA" id="ARBA00022630"/>
    </source>
</evidence>
<evidence type="ECO:0000313" key="8">
    <source>
        <dbReference type="EMBL" id="KAK3279055.1"/>
    </source>
</evidence>
<evidence type="ECO:0000256" key="4">
    <source>
        <dbReference type="ARBA" id="ARBA00023002"/>
    </source>
</evidence>
<dbReference type="CDD" id="cd06183">
    <property type="entry name" value="cyt_b5_reduct_like"/>
    <property type="match status" value="1"/>
</dbReference>
<dbReference type="GO" id="GO:0016491">
    <property type="term" value="F:oxidoreductase activity"/>
    <property type="evidence" value="ECO:0007669"/>
    <property type="project" value="UniProtKB-KW"/>
</dbReference>
<evidence type="ECO:0000256" key="1">
    <source>
        <dbReference type="ARBA" id="ARBA00001974"/>
    </source>
</evidence>
<dbReference type="InterPro" id="IPR039261">
    <property type="entry name" value="FNR_nucleotide-bd"/>
</dbReference>
<sequence length="140" mass="15837">MKGKFQVLIKRYQEWGDPAHQHSYKPAGAVSNYVHSLKLGDEMNFKLIRANVKLQYVNNGVKGFPGVQTITMIAVGAGLAPMVQALHEMLANAEDLTSIVFLYGNRTVSDILLKSQLDDWQEKFARKFKMVYVIGSRYNE</sequence>